<dbReference type="PANTHER" id="PTHR46708">
    <property type="entry name" value="TENASCIN"/>
    <property type="match status" value="1"/>
</dbReference>
<keyword evidence="5" id="KW-1185">Reference proteome</keyword>
<organism evidence="4 5">
    <name type="scientific">Petrolisthes cinctipes</name>
    <name type="common">Flat porcelain crab</name>
    <dbReference type="NCBI Taxonomy" id="88211"/>
    <lineage>
        <taxon>Eukaryota</taxon>
        <taxon>Metazoa</taxon>
        <taxon>Ecdysozoa</taxon>
        <taxon>Arthropoda</taxon>
        <taxon>Crustacea</taxon>
        <taxon>Multicrustacea</taxon>
        <taxon>Malacostraca</taxon>
        <taxon>Eumalacostraca</taxon>
        <taxon>Eucarida</taxon>
        <taxon>Decapoda</taxon>
        <taxon>Pleocyemata</taxon>
        <taxon>Anomura</taxon>
        <taxon>Galatheoidea</taxon>
        <taxon>Porcellanidae</taxon>
        <taxon>Petrolisthes</taxon>
    </lineage>
</organism>
<protein>
    <recommendedName>
        <fullName evidence="3">Fibronectin type-III domain-containing protein</fullName>
    </recommendedName>
</protein>
<reference evidence="4" key="1">
    <citation type="submission" date="2023-10" db="EMBL/GenBank/DDBJ databases">
        <title>Genome assemblies of two species of porcelain crab, Petrolisthes cinctipes and Petrolisthes manimaculis (Anomura: Porcellanidae).</title>
        <authorList>
            <person name="Angst P."/>
        </authorList>
    </citation>
    <scope>NUCLEOTIDE SEQUENCE</scope>
    <source>
        <strain evidence="4">PB745_01</strain>
        <tissue evidence="4">Gill</tissue>
    </source>
</reference>
<dbReference type="InterPro" id="IPR013783">
    <property type="entry name" value="Ig-like_fold"/>
</dbReference>
<name>A0AAE1KSV6_PETCI</name>
<dbReference type="InterPro" id="IPR003961">
    <property type="entry name" value="FN3_dom"/>
</dbReference>
<evidence type="ECO:0000259" key="3">
    <source>
        <dbReference type="PROSITE" id="PS50853"/>
    </source>
</evidence>
<dbReference type="Pfam" id="PF00041">
    <property type="entry name" value="fn3"/>
    <property type="match status" value="1"/>
</dbReference>
<comment type="caution">
    <text evidence="4">The sequence shown here is derived from an EMBL/GenBank/DDBJ whole genome shotgun (WGS) entry which is preliminary data.</text>
</comment>
<dbReference type="CDD" id="cd00063">
    <property type="entry name" value="FN3"/>
    <property type="match status" value="1"/>
</dbReference>
<feature type="transmembrane region" description="Helical" evidence="2">
    <location>
        <begin position="174"/>
        <end position="196"/>
    </location>
</feature>
<accession>A0AAE1KSV6</accession>
<sequence length="220" mass="24177">MVTWSPVDVGNCNISYIISWNTNVGNKTQEDTTTDTTYSIEITSFDPNINYNICVESCAEGKCASPNCEQLDIADINLAAPVNLEMKSRDTHSINVTWEAPNFTNECELTNYQICWDDEMVPETLSPLTTEYKIINLTSDKSYNVSLVAEYEAGFSDTVTLQARTTNPNNSANVGAIVGGVVGGLVLVALVVAAVVKRNKIKKLIRGNKDDKTFDMVIIF</sequence>
<evidence type="ECO:0000313" key="4">
    <source>
        <dbReference type="EMBL" id="KAK3880705.1"/>
    </source>
</evidence>
<proteinExistence type="predicted"/>
<dbReference type="SMART" id="SM00060">
    <property type="entry name" value="FN3"/>
    <property type="match status" value="1"/>
</dbReference>
<dbReference type="PROSITE" id="PS50853">
    <property type="entry name" value="FN3"/>
    <property type="match status" value="1"/>
</dbReference>
<dbReference type="Proteomes" id="UP001286313">
    <property type="component" value="Unassembled WGS sequence"/>
</dbReference>
<dbReference type="SUPFAM" id="SSF49265">
    <property type="entry name" value="Fibronectin type III"/>
    <property type="match status" value="1"/>
</dbReference>
<dbReference type="AlphaFoldDB" id="A0AAE1KSV6"/>
<feature type="domain" description="Fibronectin type-III" evidence="3">
    <location>
        <begin position="80"/>
        <end position="169"/>
    </location>
</feature>
<gene>
    <name evidence="4" type="ORF">Pcinc_014860</name>
</gene>
<dbReference type="InterPro" id="IPR050991">
    <property type="entry name" value="ECM_Regulatory_Proteins"/>
</dbReference>
<dbReference type="PANTHER" id="PTHR46708:SF2">
    <property type="entry name" value="FIBRONECTIN TYPE-III DOMAIN-CONTAINING PROTEIN"/>
    <property type="match status" value="1"/>
</dbReference>
<keyword evidence="1" id="KW-0677">Repeat</keyword>
<keyword evidence="2" id="KW-1133">Transmembrane helix</keyword>
<evidence type="ECO:0000256" key="2">
    <source>
        <dbReference type="SAM" id="Phobius"/>
    </source>
</evidence>
<keyword evidence="2" id="KW-0472">Membrane</keyword>
<evidence type="ECO:0000313" key="5">
    <source>
        <dbReference type="Proteomes" id="UP001286313"/>
    </source>
</evidence>
<evidence type="ECO:0000256" key="1">
    <source>
        <dbReference type="ARBA" id="ARBA00022737"/>
    </source>
</evidence>
<dbReference type="EMBL" id="JAWQEG010001301">
    <property type="protein sequence ID" value="KAK3880705.1"/>
    <property type="molecule type" value="Genomic_DNA"/>
</dbReference>
<keyword evidence="2" id="KW-0812">Transmembrane</keyword>
<dbReference type="InterPro" id="IPR036116">
    <property type="entry name" value="FN3_sf"/>
</dbReference>
<dbReference type="Gene3D" id="2.60.40.10">
    <property type="entry name" value="Immunoglobulins"/>
    <property type="match status" value="2"/>
</dbReference>